<dbReference type="GO" id="GO:0003755">
    <property type="term" value="F:peptidyl-prolyl cis-trans isomerase activity"/>
    <property type="evidence" value="ECO:0007669"/>
    <property type="project" value="UniProtKB-UniRule"/>
</dbReference>
<protein>
    <recommendedName>
        <fullName evidence="6">Peptidyl-prolyl cis-trans isomerase</fullName>
        <ecNumber evidence="6">5.2.1.8</ecNumber>
    </recommendedName>
</protein>
<evidence type="ECO:0000256" key="2">
    <source>
        <dbReference type="ARBA" id="ARBA00006577"/>
    </source>
</evidence>
<dbReference type="PROSITE" id="PS50059">
    <property type="entry name" value="FKBP_PPIASE"/>
    <property type="match status" value="1"/>
</dbReference>
<reference evidence="9" key="1">
    <citation type="submission" date="2020-10" db="EMBL/GenBank/DDBJ databases">
        <authorList>
            <person name="Gilroy R."/>
        </authorList>
    </citation>
    <scope>NUCLEOTIDE SEQUENCE</scope>
    <source>
        <strain evidence="9">G3-4614</strain>
    </source>
</reference>
<dbReference type="PANTHER" id="PTHR43811:SF19">
    <property type="entry name" value="39 KDA FK506-BINDING NUCLEAR PROTEIN"/>
    <property type="match status" value="1"/>
</dbReference>
<evidence type="ECO:0000313" key="10">
    <source>
        <dbReference type="Proteomes" id="UP000823636"/>
    </source>
</evidence>
<dbReference type="SUPFAM" id="SSF54534">
    <property type="entry name" value="FKBP-like"/>
    <property type="match status" value="1"/>
</dbReference>
<keyword evidence="7" id="KW-0732">Signal</keyword>
<evidence type="ECO:0000256" key="3">
    <source>
        <dbReference type="ARBA" id="ARBA00023110"/>
    </source>
</evidence>
<evidence type="ECO:0000313" key="9">
    <source>
        <dbReference type="EMBL" id="MBO8438845.1"/>
    </source>
</evidence>
<keyword evidence="4 5" id="KW-0413">Isomerase</keyword>
<dbReference type="Pfam" id="PF01346">
    <property type="entry name" value="FKBP_N"/>
    <property type="match status" value="1"/>
</dbReference>
<dbReference type="Gene3D" id="1.10.287.460">
    <property type="entry name" value="Peptidyl-prolyl cis-trans isomerase, FKBP-type, N-terminal domain"/>
    <property type="match status" value="1"/>
</dbReference>
<feature type="chain" id="PRO_5038451077" description="Peptidyl-prolyl cis-trans isomerase" evidence="7">
    <location>
        <begin position="20"/>
        <end position="257"/>
    </location>
</feature>
<reference evidence="9" key="2">
    <citation type="journal article" date="2021" name="PeerJ">
        <title>Extensive microbial diversity within the chicken gut microbiome revealed by metagenomics and culture.</title>
        <authorList>
            <person name="Gilroy R."/>
            <person name="Ravi A."/>
            <person name="Getino M."/>
            <person name="Pursley I."/>
            <person name="Horton D.L."/>
            <person name="Alikhan N.F."/>
            <person name="Baker D."/>
            <person name="Gharbi K."/>
            <person name="Hall N."/>
            <person name="Watson M."/>
            <person name="Adriaenssens E.M."/>
            <person name="Foster-Nyarko E."/>
            <person name="Jarju S."/>
            <person name="Secka A."/>
            <person name="Antonio M."/>
            <person name="Oren A."/>
            <person name="Chaudhuri R.R."/>
            <person name="La Ragione R."/>
            <person name="Hildebrand F."/>
            <person name="Pallen M.J."/>
        </authorList>
    </citation>
    <scope>NUCLEOTIDE SEQUENCE</scope>
    <source>
        <strain evidence="9">G3-4614</strain>
    </source>
</reference>
<evidence type="ECO:0000259" key="8">
    <source>
        <dbReference type="PROSITE" id="PS50059"/>
    </source>
</evidence>
<name>A0A9D9H4D8_9BACT</name>
<dbReference type="AlphaFoldDB" id="A0A9D9H4D8"/>
<dbReference type="Gene3D" id="3.10.50.40">
    <property type="match status" value="1"/>
</dbReference>
<dbReference type="Pfam" id="PF00254">
    <property type="entry name" value="FKBP_C"/>
    <property type="match status" value="1"/>
</dbReference>
<dbReference type="InterPro" id="IPR036944">
    <property type="entry name" value="PPIase_FKBP_N_sf"/>
</dbReference>
<dbReference type="EC" id="5.2.1.8" evidence="6"/>
<dbReference type="Proteomes" id="UP000823636">
    <property type="component" value="Unassembled WGS sequence"/>
</dbReference>
<evidence type="ECO:0000256" key="7">
    <source>
        <dbReference type="SAM" id="SignalP"/>
    </source>
</evidence>
<accession>A0A9D9H4D8</accession>
<evidence type="ECO:0000256" key="1">
    <source>
        <dbReference type="ARBA" id="ARBA00000971"/>
    </source>
</evidence>
<dbReference type="GO" id="GO:0006457">
    <property type="term" value="P:protein folding"/>
    <property type="evidence" value="ECO:0007669"/>
    <property type="project" value="InterPro"/>
</dbReference>
<dbReference type="InterPro" id="IPR001179">
    <property type="entry name" value="PPIase_FKBP_dom"/>
</dbReference>
<evidence type="ECO:0000256" key="4">
    <source>
        <dbReference type="ARBA" id="ARBA00023235"/>
    </source>
</evidence>
<proteinExistence type="inferred from homology"/>
<comment type="caution">
    <text evidence="9">The sequence shown here is derived from an EMBL/GenBank/DDBJ whole genome shotgun (WGS) entry which is preliminary data.</text>
</comment>
<evidence type="ECO:0000256" key="5">
    <source>
        <dbReference type="PROSITE-ProRule" id="PRU00277"/>
    </source>
</evidence>
<evidence type="ECO:0000256" key="6">
    <source>
        <dbReference type="RuleBase" id="RU003915"/>
    </source>
</evidence>
<organism evidence="9 10">
    <name type="scientific">Candidatus Caccoplasma merdipullorum</name>
    <dbReference type="NCBI Taxonomy" id="2840718"/>
    <lineage>
        <taxon>Bacteria</taxon>
        <taxon>Pseudomonadati</taxon>
        <taxon>Bacteroidota</taxon>
        <taxon>Bacteroidia</taxon>
        <taxon>Bacteroidales</taxon>
        <taxon>Bacteroidaceae</taxon>
        <taxon>Bacteroidaceae incertae sedis</taxon>
        <taxon>Candidatus Caccoplasma</taxon>
    </lineage>
</organism>
<gene>
    <name evidence="9" type="ORF">IAC54_08145</name>
</gene>
<sequence>MKNYMAILLCLALAVPAQAKKEAKNKKVAKTECTKDAAVTIVTPQDSLAYAYGMAMGKQTQDIMAQLKKDLDYDLPLNIIIKAMNTQLKGDSAALLLTEKQLANIYQQTGNAINAKLAEKRAQEIEKNKKDGKAFFENLANDPGVQKTESGLMYKIEVMGTGEKPTAESQVKVNYVGKLLNGTEFDNSYVRGTPQTMFLNRVIKGWQEGLMLMPVGSKFTLYIPSELAYGDNGLGPIPGGSSLIFEVELMEIVKAAE</sequence>
<keyword evidence="3 5" id="KW-0697">Rotamase</keyword>
<dbReference type="InterPro" id="IPR046357">
    <property type="entry name" value="PPIase_dom_sf"/>
</dbReference>
<dbReference type="InterPro" id="IPR000774">
    <property type="entry name" value="PPIase_FKBP_N"/>
</dbReference>
<comment type="catalytic activity">
    <reaction evidence="1 5 6">
        <text>[protein]-peptidylproline (omega=180) = [protein]-peptidylproline (omega=0)</text>
        <dbReference type="Rhea" id="RHEA:16237"/>
        <dbReference type="Rhea" id="RHEA-COMP:10747"/>
        <dbReference type="Rhea" id="RHEA-COMP:10748"/>
        <dbReference type="ChEBI" id="CHEBI:83833"/>
        <dbReference type="ChEBI" id="CHEBI:83834"/>
        <dbReference type="EC" id="5.2.1.8"/>
    </reaction>
</comment>
<dbReference type="EMBL" id="JADIMW010000083">
    <property type="protein sequence ID" value="MBO8438845.1"/>
    <property type="molecule type" value="Genomic_DNA"/>
</dbReference>
<feature type="domain" description="PPIase FKBP-type" evidence="8">
    <location>
        <begin position="168"/>
        <end position="253"/>
    </location>
</feature>
<dbReference type="PANTHER" id="PTHR43811">
    <property type="entry name" value="FKBP-TYPE PEPTIDYL-PROLYL CIS-TRANS ISOMERASE FKPA"/>
    <property type="match status" value="1"/>
</dbReference>
<comment type="similarity">
    <text evidence="2 6">Belongs to the FKBP-type PPIase family.</text>
</comment>
<feature type="signal peptide" evidence="7">
    <location>
        <begin position="1"/>
        <end position="19"/>
    </location>
</feature>